<proteinExistence type="predicted"/>
<protein>
    <submittedName>
        <fullName evidence="1">Uncharacterized protein</fullName>
    </submittedName>
</protein>
<evidence type="ECO:0000313" key="1">
    <source>
        <dbReference type="EMBL" id="BAU03157.1"/>
    </source>
</evidence>
<accession>A0A0S3TDM0</accession>
<name>A0A0S3TDM0_PHAAN</name>
<sequence>LRIEQRTRTLPLRIEQRTRTLQLRIEQRTRTLPLRIEQDTPDFWIELRIPFLASHANPNIKNPQFLSPISCAFVN</sequence>
<dbReference type="AlphaFoldDB" id="A0A0S3TDM0"/>
<organism evidence="1">
    <name type="scientific">Vigna angularis var. angularis</name>
    <dbReference type="NCBI Taxonomy" id="157739"/>
    <lineage>
        <taxon>Eukaryota</taxon>
        <taxon>Viridiplantae</taxon>
        <taxon>Streptophyta</taxon>
        <taxon>Embryophyta</taxon>
        <taxon>Tracheophyta</taxon>
        <taxon>Spermatophyta</taxon>
        <taxon>Magnoliopsida</taxon>
        <taxon>eudicotyledons</taxon>
        <taxon>Gunneridae</taxon>
        <taxon>Pentapetalae</taxon>
        <taxon>rosids</taxon>
        <taxon>fabids</taxon>
        <taxon>Fabales</taxon>
        <taxon>Fabaceae</taxon>
        <taxon>Papilionoideae</taxon>
        <taxon>50 kb inversion clade</taxon>
        <taxon>NPAAA clade</taxon>
        <taxon>indigoferoid/millettioid clade</taxon>
        <taxon>Phaseoleae</taxon>
        <taxon>Vigna</taxon>
    </lineage>
</organism>
<feature type="non-terminal residue" evidence="1">
    <location>
        <position position="1"/>
    </location>
</feature>
<gene>
    <name evidence="1" type="primary">Vigan.UMG023400</name>
    <name evidence="1" type="ORF">VIGAN_UM023400</name>
</gene>
<dbReference type="EMBL" id="AP015102">
    <property type="protein sequence ID" value="BAU03157.1"/>
    <property type="molecule type" value="Genomic_DNA"/>
</dbReference>
<reference evidence="1" key="1">
    <citation type="journal article" date="2015" name="Sci. Rep.">
        <title>The power of single molecule real-time sequencing technology in the de novo assembly of a eukaryotic genome.</title>
        <authorList>
            <person name="Sakai H."/>
            <person name="Naito K."/>
            <person name="Ogiso-Tanaka E."/>
            <person name="Takahashi Y."/>
            <person name="Iseki K."/>
            <person name="Muto C."/>
            <person name="Satou K."/>
            <person name="Teruya K."/>
            <person name="Shiroma A."/>
            <person name="Shimoji M."/>
            <person name="Hirano T."/>
            <person name="Itoh T."/>
            <person name="Kaga A."/>
            <person name="Tomooka N."/>
        </authorList>
    </citation>
    <scope>NUCLEOTIDE SEQUENCE</scope>
</reference>